<evidence type="ECO:0000313" key="2">
    <source>
        <dbReference type="EMBL" id="SOC81611.1"/>
    </source>
</evidence>
<feature type="transmembrane region" description="Helical" evidence="1">
    <location>
        <begin position="80"/>
        <end position="100"/>
    </location>
</feature>
<evidence type="ECO:0000256" key="1">
    <source>
        <dbReference type="SAM" id="Phobius"/>
    </source>
</evidence>
<sequence>MKVNLLPHYWKMIATGIFVLAMGIWFINVSNPELLNLDPFKFSWTLKIIILSCLLLFVSTKEKDENERISRLRSRSLSSAVIVGVLVLVMELFMEILFLGKNAEITTGYELMIVVLLVYYLSFYIKKNIKTVKRG</sequence>
<keyword evidence="1" id="KW-1133">Transmembrane helix</keyword>
<name>A0A285X8G3_9FLAO</name>
<keyword evidence="3" id="KW-1185">Reference proteome</keyword>
<proteinExistence type="predicted"/>
<protein>
    <submittedName>
        <fullName evidence="2">Uncharacterized protein</fullName>
    </submittedName>
</protein>
<accession>A0A285X8G3</accession>
<organism evidence="2 3">
    <name type="scientific">Salinimicrobium sediminis</name>
    <dbReference type="NCBI Taxonomy" id="1343891"/>
    <lineage>
        <taxon>Bacteria</taxon>
        <taxon>Pseudomonadati</taxon>
        <taxon>Bacteroidota</taxon>
        <taxon>Flavobacteriia</taxon>
        <taxon>Flavobacteriales</taxon>
        <taxon>Flavobacteriaceae</taxon>
        <taxon>Salinimicrobium</taxon>
    </lineage>
</organism>
<dbReference type="EMBL" id="OCMF01000006">
    <property type="protein sequence ID" value="SOC81611.1"/>
    <property type="molecule type" value="Genomic_DNA"/>
</dbReference>
<gene>
    <name evidence="2" type="ORF">SAMN06296241_3192</name>
</gene>
<keyword evidence="1" id="KW-0812">Transmembrane</keyword>
<keyword evidence="1" id="KW-0472">Membrane</keyword>
<feature type="transmembrane region" description="Helical" evidence="1">
    <location>
        <begin position="42"/>
        <end position="59"/>
    </location>
</feature>
<evidence type="ECO:0000313" key="3">
    <source>
        <dbReference type="Proteomes" id="UP000219193"/>
    </source>
</evidence>
<feature type="transmembrane region" description="Helical" evidence="1">
    <location>
        <begin position="12"/>
        <end position="30"/>
    </location>
</feature>
<dbReference type="RefSeq" id="WP_143544568.1">
    <property type="nucleotide sequence ID" value="NZ_OCMF01000006.1"/>
</dbReference>
<dbReference type="Proteomes" id="UP000219193">
    <property type="component" value="Unassembled WGS sequence"/>
</dbReference>
<reference evidence="3" key="1">
    <citation type="submission" date="2017-09" db="EMBL/GenBank/DDBJ databases">
        <authorList>
            <person name="Varghese N."/>
            <person name="Submissions S."/>
        </authorList>
    </citation>
    <scope>NUCLEOTIDE SEQUENCE [LARGE SCALE GENOMIC DNA]</scope>
    <source>
        <strain evidence="3">CGMCC 1.12641</strain>
    </source>
</reference>
<dbReference type="OrthoDB" id="9840258at2"/>
<feature type="transmembrane region" description="Helical" evidence="1">
    <location>
        <begin position="106"/>
        <end position="125"/>
    </location>
</feature>
<dbReference type="AlphaFoldDB" id="A0A285X8G3"/>